<organism evidence="9 10">
    <name type="scientific">Plakobranchus ocellatus</name>
    <dbReference type="NCBI Taxonomy" id="259542"/>
    <lineage>
        <taxon>Eukaryota</taxon>
        <taxon>Metazoa</taxon>
        <taxon>Spiralia</taxon>
        <taxon>Lophotrochozoa</taxon>
        <taxon>Mollusca</taxon>
        <taxon>Gastropoda</taxon>
        <taxon>Heterobranchia</taxon>
        <taxon>Euthyneura</taxon>
        <taxon>Panpulmonata</taxon>
        <taxon>Sacoglossa</taxon>
        <taxon>Placobranchoidea</taxon>
        <taxon>Plakobranchidae</taxon>
        <taxon>Plakobranchus</taxon>
    </lineage>
</organism>
<keyword evidence="4" id="KW-0249">Electron transport</keyword>
<keyword evidence="10" id="KW-1185">Reference proteome</keyword>
<dbReference type="InterPro" id="IPR006593">
    <property type="entry name" value="Cyt_b561/ferric_Rdtase_TM"/>
</dbReference>
<evidence type="ECO:0000256" key="6">
    <source>
        <dbReference type="ARBA" id="ARBA00023136"/>
    </source>
</evidence>
<feature type="transmembrane region" description="Helical" evidence="7">
    <location>
        <begin position="58"/>
        <end position="77"/>
    </location>
</feature>
<keyword evidence="2" id="KW-0813">Transport</keyword>
<evidence type="ECO:0000256" key="1">
    <source>
        <dbReference type="ARBA" id="ARBA00004370"/>
    </source>
</evidence>
<evidence type="ECO:0000256" key="4">
    <source>
        <dbReference type="ARBA" id="ARBA00022982"/>
    </source>
</evidence>
<name>A0AAV4AY72_9GAST</name>
<dbReference type="GO" id="GO:0016020">
    <property type="term" value="C:membrane"/>
    <property type="evidence" value="ECO:0007669"/>
    <property type="project" value="UniProtKB-SubCell"/>
</dbReference>
<evidence type="ECO:0000256" key="7">
    <source>
        <dbReference type="SAM" id="Phobius"/>
    </source>
</evidence>
<protein>
    <submittedName>
        <fullName evidence="9">Transposon ty3-g Gag-Pol polyprotein</fullName>
    </submittedName>
</protein>
<feature type="domain" description="Cytochrome b561" evidence="8">
    <location>
        <begin position="1"/>
        <end position="86"/>
    </location>
</feature>
<evidence type="ECO:0000313" key="10">
    <source>
        <dbReference type="Proteomes" id="UP000735302"/>
    </source>
</evidence>
<keyword evidence="5 7" id="KW-1133">Transmembrane helix</keyword>
<comment type="caution">
    <text evidence="9">The sequence shown here is derived from an EMBL/GenBank/DDBJ whole genome shotgun (WGS) entry which is preliminary data.</text>
</comment>
<reference evidence="9 10" key="1">
    <citation type="journal article" date="2021" name="Elife">
        <title>Chloroplast acquisition without the gene transfer in kleptoplastic sea slugs, Plakobranchus ocellatus.</title>
        <authorList>
            <person name="Maeda T."/>
            <person name="Takahashi S."/>
            <person name="Yoshida T."/>
            <person name="Shimamura S."/>
            <person name="Takaki Y."/>
            <person name="Nagai Y."/>
            <person name="Toyoda A."/>
            <person name="Suzuki Y."/>
            <person name="Arimoto A."/>
            <person name="Ishii H."/>
            <person name="Satoh N."/>
            <person name="Nishiyama T."/>
            <person name="Hasebe M."/>
            <person name="Maruyama T."/>
            <person name="Minagawa J."/>
            <person name="Obokata J."/>
            <person name="Shigenobu S."/>
        </authorList>
    </citation>
    <scope>NUCLEOTIDE SEQUENCE [LARGE SCALE GENOMIC DNA]</scope>
</reference>
<keyword evidence="3 7" id="KW-0812">Transmembrane</keyword>
<dbReference type="PROSITE" id="PS50939">
    <property type="entry name" value="CYTOCHROME_B561"/>
    <property type="match status" value="1"/>
</dbReference>
<comment type="subcellular location">
    <subcellularLocation>
        <location evidence="1">Membrane</location>
    </subcellularLocation>
</comment>
<sequence>MYDYNYQPLMALIRPHPGTKYRPIFNYAHWFVGTAAHILGVVTIFFGFELDKADAPDYLKYILAGYVGWQALVELILEMMACCCSKKANGTSIHTRGRRSVSLAIGHRGQYNHEFYLADVTRPILNADFFTQHGLTIDLSGKCLLSLDNISIVLRETKSPLTLARLVFHLPNEISSPLQQFSELLTPHFHHSTNKHDVEHHIVTHGPPSHARARRLDLEKLSAAKSEFLQMEEMGIVQVSLVFTPPNRP</sequence>
<dbReference type="Proteomes" id="UP000735302">
    <property type="component" value="Unassembled WGS sequence"/>
</dbReference>
<keyword evidence="6 7" id="KW-0472">Membrane</keyword>
<dbReference type="EMBL" id="BLXT01004267">
    <property type="protein sequence ID" value="GFO11319.1"/>
    <property type="molecule type" value="Genomic_DNA"/>
</dbReference>
<evidence type="ECO:0000256" key="3">
    <source>
        <dbReference type="ARBA" id="ARBA00022692"/>
    </source>
</evidence>
<dbReference type="CDD" id="cd08760">
    <property type="entry name" value="Cyt_b561_FRRS1_like"/>
    <property type="match status" value="1"/>
</dbReference>
<accession>A0AAV4AY72</accession>
<evidence type="ECO:0000259" key="8">
    <source>
        <dbReference type="PROSITE" id="PS50939"/>
    </source>
</evidence>
<gene>
    <name evidence="9" type="ORF">PoB_003782400</name>
</gene>
<evidence type="ECO:0000313" key="9">
    <source>
        <dbReference type="EMBL" id="GFO11319.1"/>
    </source>
</evidence>
<dbReference type="AlphaFoldDB" id="A0AAV4AY72"/>
<evidence type="ECO:0000256" key="5">
    <source>
        <dbReference type="ARBA" id="ARBA00022989"/>
    </source>
</evidence>
<proteinExistence type="predicted"/>
<evidence type="ECO:0000256" key="2">
    <source>
        <dbReference type="ARBA" id="ARBA00022448"/>
    </source>
</evidence>
<feature type="transmembrane region" description="Helical" evidence="7">
    <location>
        <begin position="27"/>
        <end position="46"/>
    </location>
</feature>